<dbReference type="SUPFAM" id="SSF51430">
    <property type="entry name" value="NAD(P)-linked oxidoreductase"/>
    <property type="match status" value="1"/>
</dbReference>
<dbReference type="InterPro" id="IPR036812">
    <property type="entry name" value="NAD(P)_OxRdtase_dom_sf"/>
</dbReference>
<dbReference type="PATRIC" id="fig|1423726.3.peg.2522"/>
<evidence type="ECO:0000259" key="1">
    <source>
        <dbReference type="Pfam" id="PF00248"/>
    </source>
</evidence>
<evidence type="ECO:0000313" key="2">
    <source>
        <dbReference type="EMBL" id="KRK39462.1"/>
    </source>
</evidence>
<dbReference type="PANTHER" id="PTHR43364:SF1">
    <property type="entry name" value="OXIDOREDUCTASE YDHF"/>
    <property type="match status" value="1"/>
</dbReference>
<evidence type="ECO:0000313" key="3">
    <source>
        <dbReference type="Proteomes" id="UP000051461"/>
    </source>
</evidence>
<dbReference type="GO" id="GO:0005829">
    <property type="term" value="C:cytosol"/>
    <property type="evidence" value="ECO:0007669"/>
    <property type="project" value="TreeGrafter"/>
</dbReference>
<dbReference type="RefSeq" id="WP_057904261.1">
    <property type="nucleotide sequence ID" value="NZ_AZDA01000043.1"/>
</dbReference>
<dbReference type="CDD" id="cd19092">
    <property type="entry name" value="AKR_BsYcsN_EcYdhF-like"/>
    <property type="match status" value="1"/>
</dbReference>
<comment type="caution">
    <text evidence="2">The sequence shown here is derived from an EMBL/GenBank/DDBJ whole genome shotgun (WGS) entry which is preliminary data.</text>
</comment>
<dbReference type="Pfam" id="PF00248">
    <property type="entry name" value="Aldo_ket_red"/>
    <property type="match status" value="1"/>
</dbReference>
<sequence length="317" mass="34500">MKTVQLGNTELTVSNVALGIMRMDSLSTDEAAKVLTTAKAAGINYIDAADIYGGGDSEKVFAAGLAAAGLSRNDFYIQSKAGIIVDNAGSHGDVFVGHRYDFSKQHLLAAVDGILSRLHTDYLDAFLLHRPDPLMEMDDVAAAFDTLQTSGKVRHFGVSNFNPQQVALVQSAVSQRLLVNQLQFGLMHTGMVDYGMHTNMTDPDSVSHDSGLLEYSRRKGMTIQAWSPYQYGMFDGPFVDNPKFPELNTELAKVAAAKGVTKNAIATAWILRHPAKMQVILGSMNPQHIQESAAGSDVELTKQEWYDLYFSAGHTLP</sequence>
<proteinExistence type="predicted"/>
<dbReference type="Gene3D" id="3.20.20.100">
    <property type="entry name" value="NADP-dependent oxidoreductase domain"/>
    <property type="match status" value="1"/>
</dbReference>
<keyword evidence="3" id="KW-1185">Reference proteome</keyword>
<feature type="domain" description="NADP-dependent oxidoreductase" evidence="1">
    <location>
        <begin position="16"/>
        <end position="305"/>
    </location>
</feature>
<dbReference type="PANTHER" id="PTHR43364">
    <property type="entry name" value="NADH-SPECIFIC METHYLGLYOXAL REDUCTASE-RELATED"/>
    <property type="match status" value="1"/>
</dbReference>
<dbReference type="EMBL" id="AZDA01000043">
    <property type="protein sequence ID" value="KRK39462.1"/>
    <property type="molecule type" value="Genomic_DNA"/>
</dbReference>
<reference evidence="2 3" key="1">
    <citation type="journal article" date="2015" name="Genome Announc.">
        <title>Expanding the biotechnology potential of lactobacilli through comparative genomics of 213 strains and associated genera.</title>
        <authorList>
            <person name="Sun Z."/>
            <person name="Harris H.M."/>
            <person name="McCann A."/>
            <person name="Guo C."/>
            <person name="Argimon S."/>
            <person name="Zhang W."/>
            <person name="Yang X."/>
            <person name="Jeffery I.B."/>
            <person name="Cooney J.C."/>
            <person name="Kagawa T.F."/>
            <person name="Liu W."/>
            <person name="Song Y."/>
            <person name="Salvetti E."/>
            <person name="Wrobel A."/>
            <person name="Rasinkangas P."/>
            <person name="Parkhill J."/>
            <person name="Rea M.C."/>
            <person name="O'Sullivan O."/>
            <person name="Ritari J."/>
            <person name="Douillard F.P."/>
            <person name="Paul Ross R."/>
            <person name="Yang R."/>
            <person name="Briner A.E."/>
            <person name="Felis G.E."/>
            <person name="de Vos W.M."/>
            <person name="Barrangou R."/>
            <person name="Klaenhammer T.R."/>
            <person name="Caufield P.W."/>
            <person name="Cui Y."/>
            <person name="Zhang H."/>
            <person name="O'Toole P.W."/>
        </authorList>
    </citation>
    <scope>NUCLEOTIDE SEQUENCE [LARGE SCALE GENOMIC DNA]</scope>
    <source>
        <strain evidence="2 3">DSM 20003</strain>
    </source>
</reference>
<accession>A0A0R1GYT1</accession>
<organism evidence="2 3">
    <name type="scientific">Loigolactobacillus bifermentans DSM 20003</name>
    <dbReference type="NCBI Taxonomy" id="1423726"/>
    <lineage>
        <taxon>Bacteria</taxon>
        <taxon>Bacillati</taxon>
        <taxon>Bacillota</taxon>
        <taxon>Bacilli</taxon>
        <taxon>Lactobacillales</taxon>
        <taxon>Lactobacillaceae</taxon>
        <taxon>Loigolactobacillus</taxon>
    </lineage>
</organism>
<dbReference type="STRING" id="1423726.FC07_GL002430"/>
<protein>
    <submittedName>
        <fullName evidence="2">Aldo keto reductase family oxidoreductase</fullName>
    </submittedName>
</protein>
<name>A0A0R1GYT1_9LACO</name>
<dbReference type="OrthoDB" id="9773828at2"/>
<dbReference type="AlphaFoldDB" id="A0A0R1GYT1"/>
<dbReference type="InterPro" id="IPR050523">
    <property type="entry name" value="AKR_Detox_Biosynth"/>
</dbReference>
<dbReference type="InterPro" id="IPR023210">
    <property type="entry name" value="NADP_OxRdtase_dom"/>
</dbReference>
<gene>
    <name evidence="2" type="ORF">FC07_GL002430</name>
</gene>
<dbReference type="Proteomes" id="UP000051461">
    <property type="component" value="Unassembled WGS sequence"/>
</dbReference>